<protein>
    <recommendedName>
        <fullName evidence="1">Ribbon-helix-helix protein CopG domain-containing protein</fullName>
    </recommendedName>
</protein>
<evidence type="ECO:0000313" key="2">
    <source>
        <dbReference type="EMBL" id="KXA91040.1"/>
    </source>
</evidence>
<dbReference type="AlphaFoldDB" id="A0A133UA32"/>
<dbReference type="GO" id="GO:0006355">
    <property type="term" value="P:regulation of DNA-templated transcription"/>
    <property type="evidence" value="ECO:0007669"/>
    <property type="project" value="InterPro"/>
</dbReference>
<evidence type="ECO:0000313" key="3">
    <source>
        <dbReference type="Proteomes" id="UP000070163"/>
    </source>
</evidence>
<proteinExistence type="predicted"/>
<dbReference type="InterPro" id="IPR013321">
    <property type="entry name" value="Arc_rbn_hlx_hlx"/>
</dbReference>
<feature type="domain" description="Ribbon-helix-helix protein CopG" evidence="1">
    <location>
        <begin position="3"/>
        <end position="34"/>
    </location>
</feature>
<evidence type="ECO:0000259" key="1">
    <source>
        <dbReference type="Pfam" id="PF01402"/>
    </source>
</evidence>
<sequence length="99" mass="11363">MGKTVTTRVDEELSERIDEIAEEEGLDRSTVVRKFLADGTKNWLIEKSFEDYEAGRITLWQAADRCGLSLWEMIQEAGEREVHVPYTVDELEEDLGALE</sequence>
<accession>A0A133UA32</accession>
<dbReference type="EMBL" id="LHXJ01000024">
    <property type="protein sequence ID" value="KXA91040.1"/>
    <property type="molecule type" value="Genomic_DNA"/>
</dbReference>
<dbReference type="Proteomes" id="UP000070163">
    <property type="component" value="Unassembled WGS sequence"/>
</dbReference>
<keyword evidence="3" id="KW-1185">Reference proteome</keyword>
<dbReference type="Pfam" id="PF01402">
    <property type="entry name" value="RHH_1"/>
    <property type="match status" value="1"/>
</dbReference>
<gene>
    <name evidence="2" type="ORF">AKJ57_02695</name>
</gene>
<comment type="caution">
    <text evidence="2">The sequence shown here is derived from an EMBL/GenBank/DDBJ whole genome shotgun (WGS) entry which is preliminary data.</text>
</comment>
<reference evidence="2 3" key="1">
    <citation type="journal article" date="2016" name="Sci. Rep.">
        <title>Metabolic traits of an uncultured archaeal lineage -MSBL1- from brine pools of the Red Sea.</title>
        <authorList>
            <person name="Mwirichia R."/>
            <person name="Alam I."/>
            <person name="Rashid M."/>
            <person name="Vinu M."/>
            <person name="Ba-Alawi W."/>
            <person name="Anthony Kamau A."/>
            <person name="Kamanda Ngugi D."/>
            <person name="Goker M."/>
            <person name="Klenk H.P."/>
            <person name="Bajic V."/>
            <person name="Stingl U."/>
        </authorList>
    </citation>
    <scope>NUCLEOTIDE SEQUENCE [LARGE SCALE GENOMIC DNA]</scope>
    <source>
        <strain evidence="2">SCGC-AAA259A05</strain>
    </source>
</reference>
<organism evidence="2 3">
    <name type="scientific">candidate division MSBL1 archaeon SCGC-AAA259A05</name>
    <dbReference type="NCBI Taxonomy" id="1698259"/>
    <lineage>
        <taxon>Archaea</taxon>
        <taxon>Methanobacteriati</taxon>
        <taxon>Methanobacteriota</taxon>
        <taxon>candidate division MSBL1</taxon>
    </lineage>
</organism>
<dbReference type="Pfam" id="PF03683">
    <property type="entry name" value="UPF0175"/>
    <property type="match status" value="1"/>
</dbReference>
<dbReference type="Gene3D" id="1.10.1220.10">
    <property type="entry name" value="Met repressor-like"/>
    <property type="match status" value="1"/>
</dbReference>
<name>A0A133UA32_9EURY</name>
<dbReference type="InterPro" id="IPR005368">
    <property type="entry name" value="UPF0175"/>
</dbReference>
<dbReference type="InterPro" id="IPR002145">
    <property type="entry name" value="CopG"/>
</dbReference>